<feature type="transmembrane region" description="Helical" evidence="2">
    <location>
        <begin position="9"/>
        <end position="32"/>
    </location>
</feature>
<keyword evidence="2" id="KW-1133">Transmembrane helix</keyword>
<feature type="transmembrane region" description="Helical" evidence="2">
    <location>
        <begin position="82"/>
        <end position="102"/>
    </location>
</feature>
<sequence>MTAQLKKEWFISCIGWSAFILFMSATYVLYDWSVPPAEEINNRPWWALQEWGLWYLLTPVVFRLLTQYHLANQLTKQKFIHILALMLCISMTYQAIFDFWILCDPIPYTMLYFAPTHPVVLFVLSYLWHTFLRPDKPVHHNTFEVESGNTTTQLSFSDITHINSASNYVELHTEQQHYLKRITLRQIEQQLPDSQFIRTHRSHLVNLDFVERIQIKPSGSGLVLLKNGKMVSLSKAFKPIVKAKLQHVA</sequence>
<keyword evidence="2" id="KW-0472">Membrane</keyword>
<keyword evidence="1" id="KW-0902">Two-component regulatory system</keyword>
<accession>A0A0C1MM21</accession>
<dbReference type="InterPro" id="IPR007492">
    <property type="entry name" value="LytTR_DNA-bd_dom"/>
</dbReference>
<feature type="transmembrane region" description="Helical" evidence="2">
    <location>
        <begin position="108"/>
        <end position="128"/>
    </location>
</feature>
<comment type="caution">
    <text evidence="4">The sequence shown here is derived from an EMBL/GenBank/DDBJ whole genome shotgun (WGS) entry which is preliminary data.</text>
</comment>
<dbReference type="PROSITE" id="PS50930">
    <property type="entry name" value="HTH_LYTTR"/>
    <property type="match status" value="1"/>
</dbReference>
<protein>
    <recommendedName>
        <fullName evidence="3">HTH LytTR-type domain-containing protein</fullName>
    </recommendedName>
</protein>
<organism evidence="4 5">
    <name type="scientific">Pseudoalteromonas luteoviolacea</name>
    <dbReference type="NCBI Taxonomy" id="43657"/>
    <lineage>
        <taxon>Bacteria</taxon>
        <taxon>Pseudomonadati</taxon>
        <taxon>Pseudomonadota</taxon>
        <taxon>Gammaproteobacteria</taxon>
        <taxon>Alteromonadales</taxon>
        <taxon>Pseudoalteromonadaceae</taxon>
        <taxon>Pseudoalteromonas</taxon>
    </lineage>
</organism>
<feature type="transmembrane region" description="Helical" evidence="2">
    <location>
        <begin position="52"/>
        <end position="70"/>
    </location>
</feature>
<name>A0A0C1MM21_9GAMM</name>
<dbReference type="Pfam" id="PF04397">
    <property type="entry name" value="LytTR"/>
    <property type="match status" value="1"/>
</dbReference>
<evidence type="ECO:0000313" key="5">
    <source>
        <dbReference type="Proteomes" id="UP000031327"/>
    </source>
</evidence>
<reference evidence="4 5" key="1">
    <citation type="submission" date="2014-12" db="EMBL/GenBank/DDBJ databases">
        <title>Draft Genome Sequence of Pseudoalteromonas luteoviolacea HI1.</title>
        <authorList>
            <person name="Asahina A.Y."/>
            <person name="Hadfield M.G."/>
        </authorList>
    </citation>
    <scope>NUCLEOTIDE SEQUENCE [LARGE SCALE GENOMIC DNA]</scope>
    <source>
        <strain evidence="4 5">HI1</strain>
    </source>
</reference>
<dbReference type="PANTHER" id="PTHR37299">
    <property type="entry name" value="TRANSCRIPTIONAL REGULATOR-RELATED"/>
    <property type="match status" value="1"/>
</dbReference>
<feature type="domain" description="HTH LytTR-type" evidence="3">
    <location>
        <begin position="143"/>
        <end position="247"/>
    </location>
</feature>
<evidence type="ECO:0000256" key="2">
    <source>
        <dbReference type="SAM" id="Phobius"/>
    </source>
</evidence>
<dbReference type="AlphaFoldDB" id="A0A0C1MM21"/>
<dbReference type="SMART" id="SM00850">
    <property type="entry name" value="LytTR"/>
    <property type="match status" value="1"/>
</dbReference>
<evidence type="ECO:0000256" key="1">
    <source>
        <dbReference type="ARBA" id="ARBA00023012"/>
    </source>
</evidence>
<evidence type="ECO:0000313" key="4">
    <source>
        <dbReference type="EMBL" id="KID55518.1"/>
    </source>
</evidence>
<gene>
    <name evidence="4" type="ORF">JF50_20130</name>
</gene>
<dbReference type="GO" id="GO:0003677">
    <property type="term" value="F:DNA binding"/>
    <property type="evidence" value="ECO:0007669"/>
    <property type="project" value="InterPro"/>
</dbReference>
<dbReference type="PANTHER" id="PTHR37299:SF1">
    <property type="entry name" value="STAGE 0 SPORULATION PROTEIN A HOMOLOG"/>
    <property type="match status" value="1"/>
</dbReference>
<dbReference type="Gene3D" id="2.40.50.1020">
    <property type="entry name" value="LytTr DNA-binding domain"/>
    <property type="match status" value="1"/>
</dbReference>
<dbReference type="InterPro" id="IPR046947">
    <property type="entry name" value="LytR-like"/>
</dbReference>
<proteinExistence type="predicted"/>
<dbReference type="EMBL" id="JWIC01000008">
    <property type="protein sequence ID" value="KID55518.1"/>
    <property type="molecule type" value="Genomic_DNA"/>
</dbReference>
<dbReference type="Proteomes" id="UP000031327">
    <property type="component" value="Unassembled WGS sequence"/>
</dbReference>
<keyword evidence="2" id="KW-0812">Transmembrane</keyword>
<dbReference type="GO" id="GO:0000156">
    <property type="term" value="F:phosphorelay response regulator activity"/>
    <property type="evidence" value="ECO:0007669"/>
    <property type="project" value="InterPro"/>
</dbReference>
<evidence type="ECO:0000259" key="3">
    <source>
        <dbReference type="PROSITE" id="PS50930"/>
    </source>
</evidence>